<sequence>MELLKDQKQRMLNELHGAVLQAQAVRKEDG</sequence>
<organism evidence="1 2">
    <name type="scientific">Setaria italica</name>
    <name type="common">Foxtail millet</name>
    <name type="synonym">Panicum italicum</name>
    <dbReference type="NCBI Taxonomy" id="4555"/>
    <lineage>
        <taxon>Eukaryota</taxon>
        <taxon>Viridiplantae</taxon>
        <taxon>Streptophyta</taxon>
        <taxon>Embryophyta</taxon>
        <taxon>Tracheophyta</taxon>
        <taxon>Spermatophyta</taxon>
        <taxon>Magnoliopsida</taxon>
        <taxon>Liliopsida</taxon>
        <taxon>Poales</taxon>
        <taxon>Poaceae</taxon>
        <taxon>PACMAD clade</taxon>
        <taxon>Panicoideae</taxon>
        <taxon>Panicodae</taxon>
        <taxon>Paniceae</taxon>
        <taxon>Cenchrinae</taxon>
        <taxon>Setaria</taxon>
    </lineage>
</organism>
<evidence type="ECO:0000313" key="1">
    <source>
        <dbReference type="EnsemblPlants" id="KQL25844"/>
    </source>
</evidence>
<dbReference type="HOGENOM" id="CLU_3407009_0_0_1"/>
<evidence type="ECO:0000313" key="2">
    <source>
        <dbReference type="Proteomes" id="UP000004995"/>
    </source>
</evidence>
<dbReference type="AlphaFoldDB" id="K4A4L9"/>
<dbReference type="EnsemblPlants" id="KQL25844">
    <property type="protein sequence ID" value="KQL25844"/>
    <property type="gene ID" value="SETIT_033823mg"/>
</dbReference>
<reference evidence="1" key="2">
    <citation type="submission" date="2018-08" db="UniProtKB">
        <authorList>
            <consortium name="EnsemblPlants"/>
        </authorList>
    </citation>
    <scope>IDENTIFICATION</scope>
    <source>
        <strain evidence="1">Yugu1</strain>
    </source>
</reference>
<name>K4A4L9_SETIT</name>
<dbReference type="InParanoid" id="K4A4L9"/>
<dbReference type="Gramene" id="KQL25844">
    <property type="protein sequence ID" value="KQL25844"/>
    <property type="gene ID" value="SETIT_033823mg"/>
</dbReference>
<protein>
    <submittedName>
        <fullName evidence="1">Uncharacterized protein</fullName>
    </submittedName>
</protein>
<dbReference type="EMBL" id="AGNK02001255">
    <property type="status" value="NOT_ANNOTATED_CDS"/>
    <property type="molecule type" value="Genomic_DNA"/>
</dbReference>
<proteinExistence type="predicted"/>
<accession>K4A4L9</accession>
<dbReference type="Proteomes" id="UP000004995">
    <property type="component" value="Unassembled WGS sequence"/>
</dbReference>
<keyword evidence="2" id="KW-1185">Reference proteome</keyword>
<reference evidence="2" key="1">
    <citation type="journal article" date="2012" name="Nat. Biotechnol.">
        <title>Reference genome sequence of the model plant Setaria.</title>
        <authorList>
            <person name="Bennetzen J.L."/>
            <person name="Schmutz J."/>
            <person name="Wang H."/>
            <person name="Percifield R."/>
            <person name="Hawkins J."/>
            <person name="Pontaroli A.C."/>
            <person name="Estep M."/>
            <person name="Feng L."/>
            <person name="Vaughn J.N."/>
            <person name="Grimwood J."/>
            <person name="Jenkins J."/>
            <person name="Barry K."/>
            <person name="Lindquist E."/>
            <person name="Hellsten U."/>
            <person name="Deshpande S."/>
            <person name="Wang X."/>
            <person name="Wu X."/>
            <person name="Mitros T."/>
            <person name="Triplett J."/>
            <person name="Yang X."/>
            <person name="Ye C.Y."/>
            <person name="Mauro-Herrera M."/>
            <person name="Wang L."/>
            <person name="Li P."/>
            <person name="Sharma M."/>
            <person name="Sharma R."/>
            <person name="Ronald P.C."/>
            <person name="Panaud O."/>
            <person name="Kellogg E.A."/>
            <person name="Brutnell T.P."/>
            <person name="Doust A.N."/>
            <person name="Tuskan G.A."/>
            <person name="Rokhsar D."/>
            <person name="Devos K.M."/>
        </authorList>
    </citation>
    <scope>NUCLEOTIDE SEQUENCE [LARGE SCALE GENOMIC DNA]</scope>
    <source>
        <strain evidence="2">cv. Yugu1</strain>
    </source>
</reference>